<feature type="compositionally biased region" description="Acidic residues" evidence="1">
    <location>
        <begin position="161"/>
        <end position="172"/>
    </location>
</feature>
<protein>
    <submittedName>
        <fullName evidence="2">Uncharacterized protein</fullName>
    </submittedName>
</protein>
<accession>A0A9P6J4S0</accession>
<evidence type="ECO:0000313" key="3">
    <source>
        <dbReference type="Proteomes" id="UP000738359"/>
    </source>
</evidence>
<feature type="region of interest" description="Disordered" evidence="1">
    <location>
        <begin position="234"/>
        <end position="258"/>
    </location>
</feature>
<keyword evidence="3" id="KW-1185">Reference proteome</keyword>
<dbReference type="Proteomes" id="UP000738359">
    <property type="component" value="Unassembled WGS sequence"/>
</dbReference>
<comment type="caution">
    <text evidence="2">The sequence shown here is derived from an EMBL/GenBank/DDBJ whole genome shotgun (WGS) entry which is preliminary data.</text>
</comment>
<dbReference type="OrthoDB" id="185175at2759"/>
<feature type="region of interest" description="Disordered" evidence="1">
    <location>
        <begin position="60"/>
        <end position="104"/>
    </location>
</feature>
<proteinExistence type="predicted"/>
<reference evidence="2" key="1">
    <citation type="journal article" date="2020" name="Fungal Divers.">
        <title>Resolving the Mortierellaceae phylogeny through synthesis of multi-gene phylogenetics and phylogenomics.</title>
        <authorList>
            <person name="Vandepol N."/>
            <person name="Liber J."/>
            <person name="Desiro A."/>
            <person name="Na H."/>
            <person name="Kennedy M."/>
            <person name="Barry K."/>
            <person name="Grigoriev I.V."/>
            <person name="Miller A.N."/>
            <person name="O'Donnell K."/>
            <person name="Stajich J.E."/>
            <person name="Bonito G."/>
        </authorList>
    </citation>
    <scope>NUCLEOTIDE SEQUENCE</scope>
    <source>
        <strain evidence="2">CK1249</strain>
    </source>
</reference>
<feature type="region of interest" description="Disordered" evidence="1">
    <location>
        <begin position="149"/>
        <end position="172"/>
    </location>
</feature>
<feature type="region of interest" description="Disordered" evidence="1">
    <location>
        <begin position="188"/>
        <end position="214"/>
    </location>
</feature>
<evidence type="ECO:0000313" key="2">
    <source>
        <dbReference type="EMBL" id="KAF9962110.1"/>
    </source>
</evidence>
<organism evidence="2 3">
    <name type="scientific">Mortierella alpina</name>
    <name type="common">Oleaginous fungus</name>
    <name type="synonym">Mortierella renispora</name>
    <dbReference type="NCBI Taxonomy" id="64518"/>
    <lineage>
        <taxon>Eukaryota</taxon>
        <taxon>Fungi</taxon>
        <taxon>Fungi incertae sedis</taxon>
        <taxon>Mucoromycota</taxon>
        <taxon>Mortierellomycotina</taxon>
        <taxon>Mortierellomycetes</taxon>
        <taxon>Mortierellales</taxon>
        <taxon>Mortierellaceae</taxon>
        <taxon>Mortierella</taxon>
    </lineage>
</organism>
<dbReference type="EMBL" id="JAAAHY010000561">
    <property type="protein sequence ID" value="KAF9962110.1"/>
    <property type="molecule type" value="Genomic_DNA"/>
</dbReference>
<feature type="compositionally biased region" description="Basic and acidic residues" evidence="1">
    <location>
        <begin position="84"/>
        <end position="104"/>
    </location>
</feature>
<name>A0A9P6J4S0_MORAP</name>
<sequence>MTVSNLGVVFAPTLSIGSVLFKALLGGFYNGIDTPANRELGLKIVWGGLLQEMEYNVEEWSEDEDDVATSDQQGWTPSQSAVYNDKEEYQEPDTQEQHETYSEQPHHLIRHQQSMPAISPFSDHYASNTSTYFESSLSQTIVSLDLAGDQKDTLSNGDPFDPPEADNDSDDSEDVELMNAMLLREERAAQAAVPLSPGSADGGSTVDKDALASRTNSRRASHLIVVAMTPIGGTIASSTSTSGRSSGEGYQSSGQSLSSSTAALPSAQVAPSVHVSIEAGTMSFPTVYDGSDPDRVLSSPKSATGAPQLPPIDPVSITL</sequence>
<dbReference type="AlphaFoldDB" id="A0A9P6J4S0"/>
<feature type="region of interest" description="Disordered" evidence="1">
    <location>
        <begin position="283"/>
        <end position="319"/>
    </location>
</feature>
<evidence type="ECO:0000256" key="1">
    <source>
        <dbReference type="SAM" id="MobiDB-lite"/>
    </source>
</evidence>
<gene>
    <name evidence="2" type="ORF">BGZ70_008130</name>
</gene>
<feature type="compositionally biased region" description="Polar residues" evidence="1">
    <location>
        <begin position="69"/>
        <end position="82"/>
    </location>
</feature>